<keyword evidence="4 9" id="KW-0963">Cytoplasm</keyword>
<comment type="subunit">
    <text evidence="9">Heterodimer with SRP9; binds RNA as heterodimer. Component of a signal recognition particle (SRP) complex that consists of a 7SL RNA molecule of 300 nucleotides and six protein subunits: SRP72, SRP68, SRP54, SRP19, SRP14 and SRP9.</text>
</comment>
<dbReference type="InterPro" id="IPR003210">
    <property type="entry name" value="Signal_recog_particle_SRP14"/>
</dbReference>
<dbReference type="FunFam" id="3.30.720.10:FF:000003">
    <property type="entry name" value="Signal recognition particle 14"/>
    <property type="match status" value="1"/>
</dbReference>
<dbReference type="Pfam" id="PF02290">
    <property type="entry name" value="SRP14"/>
    <property type="match status" value="1"/>
</dbReference>
<evidence type="ECO:0000256" key="9">
    <source>
        <dbReference type="RuleBase" id="RU368100"/>
    </source>
</evidence>
<evidence type="ECO:0000256" key="5">
    <source>
        <dbReference type="ARBA" id="ARBA00022884"/>
    </source>
</evidence>
<dbReference type="GO" id="GO:0005786">
    <property type="term" value="C:signal recognition particle, endoplasmic reticulum targeting"/>
    <property type="evidence" value="ECO:0007669"/>
    <property type="project" value="UniProtKB-UniRule"/>
</dbReference>
<comment type="subcellular location">
    <subcellularLocation>
        <location evidence="1 9">Cytoplasm</location>
    </subcellularLocation>
</comment>
<proteinExistence type="evidence at transcript level"/>
<feature type="region of interest" description="Disordered" evidence="10">
    <location>
        <begin position="48"/>
        <end position="75"/>
    </location>
</feature>
<accession>A0A6F9DU81</accession>
<organism evidence="11">
    <name type="scientific">Phallusia mammillata</name>
    <dbReference type="NCBI Taxonomy" id="59560"/>
    <lineage>
        <taxon>Eukaryota</taxon>
        <taxon>Metazoa</taxon>
        <taxon>Chordata</taxon>
        <taxon>Tunicata</taxon>
        <taxon>Ascidiacea</taxon>
        <taxon>Phlebobranchia</taxon>
        <taxon>Ascidiidae</taxon>
        <taxon>Phallusia</taxon>
    </lineage>
</organism>
<feature type="compositionally biased region" description="Basic residues" evidence="10">
    <location>
        <begin position="55"/>
        <end position="66"/>
    </location>
</feature>
<dbReference type="InterPro" id="IPR009018">
    <property type="entry name" value="Signal_recog_particle_SRP9/14"/>
</dbReference>
<evidence type="ECO:0000256" key="6">
    <source>
        <dbReference type="ARBA" id="ARBA00023135"/>
    </source>
</evidence>
<dbReference type="GO" id="GO:0008312">
    <property type="term" value="F:7S RNA binding"/>
    <property type="evidence" value="ECO:0007669"/>
    <property type="project" value="UniProtKB-UniRule"/>
</dbReference>
<comment type="function">
    <text evidence="8 9">Component of the signal recognition particle (SRP) complex, a ribonucleoprotein complex that mediates the cotranslational targeting of secretory and membrane proteins to the endoplasmic reticulum (ER). SRP9 together with SRP14 and the Alu portion of the SRP RNA, constitutes the elongation arrest domain of SRP. The complex of SRP9 and SRP14 is required for SRP RNA binding.</text>
</comment>
<evidence type="ECO:0000256" key="2">
    <source>
        <dbReference type="ARBA" id="ARBA00010349"/>
    </source>
</evidence>
<keyword evidence="5 9" id="KW-0694">RNA-binding</keyword>
<keyword evidence="6 9" id="KW-0733">Signal recognition particle</keyword>
<evidence type="ECO:0000256" key="1">
    <source>
        <dbReference type="ARBA" id="ARBA00004496"/>
    </source>
</evidence>
<protein>
    <recommendedName>
        <fullName evidence="3 9">Signal recognition particle 14 kDa protein</fullName>
        <shortName evidence="9">SRP14</shortName>
    </recommendedName>
</protein>
<dbReference type="SUPFAM" id="SSF54762">
    <property type="entry name" value="Signal recognition particle alu RNA binding heterodimer, SRP9/14"/>
    <property type="match status" value="1"/>
</dbReference>
<dbReference type="PANTHER" id="PTHR12013">
    <property type="entry name" value="SIGNAL RECOGNITION PARTICLE 14 KD PROTEIN"/>
    <property type="match status" value="1"/>
</dbReference>
<gene>
    <name evidence="11" type="primary">Srp14-002</name>
</gene>
<comment type="similarity">
    <text evidence="2 9">Belongs to the SRP14 family.</text>
</comment>
<evidence type="ECO:0000256" key="3">
    <source>
        <dbReference type="ARBA" id="ARBA00017926"/>
    </source>
</evidence>
<dbReference type="Gene3D" id="3.30.720.10">
    <property type="entry name" value="Signal recognition particle alu RNA binding heterodimer, srp9/1"/>
    <property type="match status" value="1"/>
</dbReference>
<evidence type="ECO:0000256" key="8">
    <source>
        <dbReference type="ARBA" id="ARBA00045462"/>
    </source>
</evidence>
<evidence type="ECO:0000256" key="10">
    <source>
        <dbReference type="SAM" id="MobiDB-lite"/>
    </source>
</evidence>
<name>A0A6F9DU81_9ASCI</name>
<dbReference type="GO" id="GO:0030942">
    <property type="term" value="F:endoplasmic reticulum signal peptide binding"/>
    <property type="evidence" value="ECO:0007669"/>
    <property type="project" value="UniProtKB-UniRule"/>
</dbReference>
<evidence type="ECO:0000313" key="11">
    <source>
        <dbReference type="EMBL" id="CAB3266570.1"/>
    </source>
</evidence>
<dbReference type="AlphaFoldDB" id="A0A6F9DU81"/>
<evidence type="ECO:0000256" key="4">
    <source>
        <dbReference type="ARBA" id="ARBA00022490"/>
    </source>
</evidence>
<sequence length="133" mass="15059">MRLYTDNAKKAILKSRIMVLLENDAFLTELTTLYQKCRTSGTVYVTMKKYDGRTKPKPRPNTKSKQRSQPQAPIEGLCLIRATNGKKKLSTVVNAKDINRFQMAYTSVLRANLDGLKKHGKKKSKPSTKVAQQ</sequence>
<keyword evidence="7 9" id="KW-0687">Ribonucleoprotein</keyword>
<reference evidence="11" key="1">
    <citation type="submission" date="2020-04" db="EMBL/GenBank/DDBJ databases">
        <authorList>
            <person name="Neveu A P."/>
        </authorList>
    </citation>
    <scope>NUCLEOTIDE SEQUENCE</scope>
    <source>
        <tissue evidence="11">Whole embryo</tissue>
    </source>
</reference>
<evidence type="ECO:0000256" key="7">
    <source>
        <dbReference type="ARBA" id="ARBA00023274"/>
    </source>
</evidence>
<dbReference type="GO" id="GO:0006614">
    <property type="term" value="P:SRP-dependent cotranslational protein targeting to membrane"/>
    <property type="evidence" value="ECO:0007669"/>
    <property type="project" value="UniProtKB-UniRule"/>
</dbReference>
<dbReference type="EMBL" id="LR790708">
    <property type="protein sequence ID" value="CAB3266570.1"/>
    <property type="molecule type" value="mRNA"/>
</dbReference>